<protein>
    <submittedName>
        <fullName evidence="3">Uncharacterized protein</fullName>
    </submittedName>
</protein>
<reference evidence="3" key="1">
    <citation type="journal article" date="2022" name="Int. J. Mol. Sci.">
        <title>Draft Genome of Tanacetum Coccineum: Genomic Comparison of Closely Related Tanacetum-Family Plants.</title>
        <authorList>
            <person name="Yamashiro T."/>
            <person name="Shiraishi A."/>
            <person name="Nakayama K."/>
            <person name="Satake H."/>
        </authorList>
    </citation>
    <scope>NUCLEOTIDE SEQUENCE</scope>
</reference>
<sequence>MSKNDMKDRICTFSKNDLKDLVKTYRIPLDLHPRFPDPEFTMDRDWFSFSKRRNTEDVCMDDGPSSLKKWKNKFFLIDRRAIPDHLTWRHSCLCVSDDLPSDGYDRNDVQFDDNVEMSIYNFTTLPSWSAAKIAKESYHLSLPLLERVPSHTTALATEEVKWALLMLTWPSKKRKLQRRDLEAGANAPELDQAEGTDKTDLADLCAKIEDSLERDEGVSTRVISAPILRLGKKLGAPPSIVVVSASEPSLVGTSAPASTSSRSVVASSRVRNSGAEVMRRQMDPLDCLARSALARDAKPIFRRSLIRRKGILSCFVRRFENLQRGYDALGQENRELRSQRDVAFEEIRKLRSQLTDAKTTSVSLSEELTQTDAKLSEQALTVRDLQNELVPEKFKSQEYKDVAGGLREEVTQFVSSGVESLVRKFLSSDEFHAALAPVASLGINYGVERGLHMGHTDVEFEAAVQKVSNFHVGAKADFDKALNDFPTTPFPFLSKIDAASEGSLSDLFIEELSWEGKDFVLPPFYWRTYVFLSFAPVLRAFSRIVHALAASSGRIPRSIYSWIGVIQVLVASSMIALTSTKLLKLRIISKDFSLYLLVFSLFASYDPSTWLATNFESTIACIFSTFIFAAIFKPASSASYSASLFELAKFNRRA</sequence>
<keyword evidence="2" id="KW-0472">Membrane</keyword>
<evidence type="ECO:0000256" key="1">
    <source>
        <dbReference type="SAM" id="Coils"/>
    </source>
</evidence>
<feature type="coiled-coil region" evidence="1">
    <location>
        <begin position="319"/>
        <end position="353"/>
    </location>
</feature>
<dbReference type="Proteomes" id="UP001151760">
    <property type="component" value="Unassembled WGS sequence"/>
</dbReference>
<proteinExistence type="predicted"/>
<evidence type="ECO:0000313" key="3">
    <source>
        <dbReference type="EMBL" id="GJT45742.1"/>
    </source>
</evidence>
<keyword evidence="2" id="KW-0812">Transmembrane</keyword>
<evidence type="ECO:0000256" key="2">
    <source>
        <dbReference type="SAM" id="Phobius"/>
    </source>
</evidence>
<keyword evidence="4" id="KW-1185">Reference proteome</keyword>
<accession>A0ABQ5E391</accession>
<keyword evidence="2" id="KW-1133">Transmembrane helix</keyword>
<feature type="transmembrane region" description="Helical" evidence="2">
    <location>
        <begin position="617"/>
        <end position="635"/>
    </location>
</feature>
<name>A0ABQ5E391_9ASTR</name>
<feature type="transmembrane region" description="Helical" evidence="2">
    <location>
        <begin position="559"/>
        <end position="580"/>
    </location>
</feature>
<keyword evidence="1" id="KW-0175">Coiled coil</keyword>
<comment type="caution">
    <text evidence="3">The sequence shown here is derived from an EMBL/GenBank/DDBJ whole genome shotgun (WGS) entry which is preliminary data.</text>
</comment>
<reference evidence="3" key="2">
    <citation type="submission" date="2022-01" db="EMBL/GenBank/DDBJ databases">
        <authorList>
            <person name="Yamashiro T."/>
            <person name="Shiraishi A."/>
            <person name="Satake H."/>
            <person name="Nakayama K."/>
        </authorList>
    </citation>
    <scope>NUCLEOTIDE SEQUENCE</scope>
</reference>
<gene>
    <name evidence="3" type="ORF">Tco_0954457</name>
</gene>
<dbReference type="EMBL" id="BQNB010015926">
    <property type="protein sequence ID" value="GJT45742.1"/>
    <property type="molecule type" value="Genomic_DNA"/>
</dbReference>
<organism evidence="3 4">
    <name type="scientific">Tanacetum coccineum</name>
    <dbReference type="NCBI Taxonomy" id="301880"/>
    <lineage>
        <taxon>Eukaryota</taxon>
        <taxon>Viridiplantae</taxon>
        <taxon>Streptophyta</taxon>
        <taxon>Embryophyta</taxon>
        <taxon>Tracheophyta</taxon>
        <taxon>Spermatophyta</taxon>
        <taxon>Magnoliopsida</taxon>
        <taxon>eudicotyledons</taxon>
        <taxon>Gunneridae</taxon>
        <taxon>Pentapetalae</taxon>
        <taxon>asterids</taxon>
        <taxon>campanulids</taxon>
        <taxon>Asterales</taxon>
        <taxon>Asteraceae</taxon>
        <taxon>Asteroideae</taxon>
        <taxon>Anthemideae</taxon>
        <taxon>Anthemidinae</taxon>
        <taxon>Tanacetum</taxon>
    </lineage>
</organism>
<evidence type="ECO:0000313" key="4">
    <source>
        <dbReference type="Proteomes" id="UP001151760"/>
    </source>
</evidence>